<protein>
    <submittedName>
        <fullName evidence="1">Gamma-glutamyl phosphate reductase</fullName>
    </submittedName>
</protein>
<sequence length="118" mass="12743">QLPIVEGQSGKPPTVIELAGSGYDATTSSDYDAVSLYGTTDQTHIEYLSVEQPATSVDDRQLLSDETEGHQIVDLPVEKEIILIENNSELATPKDNTAVLETSCLTDESRPDSSSRTC</sequence>
<organism evidence="1">
    <name type="scientific">Lygus hesperus</name>
    <name type="common">Western plant bug</name>
    <dbReference type="NCBI Taxonomy" id="30085"/>
    <lineage>
        <taxon>Eukaryota</taxon>
        <taxon>Metazoa</taxon>
        <taxon>Ecdysozoa</taxon>
        <taxon>Arthropoda</taxon>
        <taxon>Hexapoda</taxon>
        <taxon>Insecta</taxon>
        <taxon>Pterygota</taxon>
        <taxon>Neoptera</taxon>
        <taxon>Paraneoptera</taxon>
        <taxon>Hemiptera</taxon>
        <taxon>Heteroptera</taxon>
        <taxon>Panheteroptera</taxon>
        <taxon>Cimicomorpha</taxon>
        <taxon>Miridae</taxon>
        <taxon>Mirini</taxon>
        <taxon>Lygus</taxon>
    </lineage>
</organism>
<reference evidence="1" key="1">
    <citation type="journal article" date="2014" name="PLoS ONE">
        <title>Transcriptome-Based Identification of ABC Transporters in the Western Tarnished Plant Bug Lygus hesperus.</title>
        <authorList>
            <person name="Hull J.J."/>
            <person name="Chaney K."/>
            <person name="Geib S.M."/>
            <person name="Fabrick J.A."/>
            <person name="Brent C.S."/>
            <person name="Walsh D."/>
            <person name="Lavine L.C."/>
        </authorList>
    </citation>
    <scope>NUCLEOTIDE SEQUENCE</scope>
</reference>
<dbReference type="AlphaFoldDB" id="A0A0A9WDR3"/>
<evidence type="ECO:0000313" key="1">
    <source>
        <dbReference type="EMBL" id="JAG04613.1"/>
    </source>
</evidence>
<dbReference type="EMBL" id="GBHO01038991">
    <property type="protein sequence ID" value="JAG04613.1"/>
    <property type="molecule type" value="Transcribed_RNA"/>
</dbReference>
<feature type="non-terminal residue" evidence="1">
    <location>
        <position position="1"/>
    </location>
</feature>
<accession>A0A0A9WDR3</accession>
<feature type="non-terminal residue" evidence="1">
    <location>
        <position position="118"/>
    </location>
</feature>
<name>A0A0A9WDR3_LYGHE</name>
<gene>
    <name evidence="1" type="primary">proA_7</name>
    <name evidence="1" type="ORF">CM83_104556</name>
</gene>
<reference evidence="1" key="2">
    <citation type="submission" date="2014-07" db="EMBL/GenBank/DDBJ databases">
        <authorList>
            <person name="Hull J."/>
        </authorList>
    </citation>
    <scope>NUCLEOTIDE SEQUENCE</scope>
</reference>
<proteinExistence type="predicted"/>